<evidence type="ECO:0000313" key="2">
    <source>
        <dbReference type="EMBL" id="KAF1938512.1"/>
    </source>
</evidence>
<evidence type="ECO:0000256" key="1">
    <source>
        <dbReference type="SAM" id="SignalP"/>
    </source>
</evidence>
<name>A0A6A5SF74_9PLEO</name>
<gene>
    <name evidence="2" type="ORF">EJ02DRAFT_437088</name>
</gene>
<feature type="chain" id="PRO_5025559958" evidence="1">
    <location>
        <begin position="24"/>
        <end position="256"/>
    </location>
</feature>
<sequence>MAHKIHPRFRLMINLLRIAFLISLKPETCIHLARYVFRDFYNEPQHAWVVNVAVTKIRNNCSQWKSRGIKSMRLYVKKALQRDPDQGLAKCVQPDLLRPMFGERFSVEDFNTVFTFVAPAVDWSETSNLKESGHKEAKGVWWARTIFCILAAHTKMILDVEAGTQPYSAQLTHNGIKELFNQIGDNDVLQKHRPEVKDFSVKEDYLYRHNRNQANSGSGFNPNATNLIGCDLPPGATWEEGEHYDNIDTLGEQHLY</sequence>
<dbReference type="AlphaFoldDB" id="A0A6A5SF74"/>
<proteinExistence type="predicted"/>
<accession>A0A6A5SF74</accession>
<feature type="signal peptide" evidence="1">
    <location>
        <begin position="1"/>
        <end position="23"/>
    </location>
</feature>
<protein>
    <submittedName>
        <fullName evidence="2">Uncharacterized protein</fullName>
    </submittedName>
</protein>
<keyword evidence="3" id="KW-1185">Reference proteome</keyword>
<organism evidence="2 3">
    <name type="scientific">Clathrospora elynae</name>
    <dbReference type="NCBI Taxonomy" id="706981"/>
    <lineage>
        <taxon>Eukaryota</taxon>
        <taxon>Fungi</taxon>
        <taxon>Dikarya</taxon>
        <taxon>Ascomycota</taxon>
        <taxon>Pezizomycotina</taxon>
        <taxon>Dothideomycetes</taxon>
        <taxon>Pleosporomycetidae</taxon>
        <taxon>Pleosporales</taxon>
        <taxon>Diademaceae</taxon>
        <taxon>Clathrospora</taxon>
    </lineage>
</organism>
<dbReference type="OrthoDB" id="10604646at2759"/>
<reference evidence="2" key="1">
    <citation type="journal article" date="2020" name="Stud. Mycol.">
        <title>101 Dothideomycetes genomes: a test case for predicting lifestyles and emergence of pathogens.</title>
        <authorList>
            <person name="Haridas S."/>
            <person name="Albert R."/>
            <person name="Binder M."/>
            <person name="Bloem J."/>
            <person name="Labutti K."/>
            <person name="Salamov A."/>
            <person name="Andreopoulos B."/>
            <person name="Baker S."/>
            <person name="Barry K."/>
            <person name="Bills G."/>
            <person name="Bluhm B."/>
            <person name="Cannon C."/>
            <person name="Castanera R."/>
            <person name="Culley D."/>
            <person name="Daum C."/>
            <person name="Ezra D."/>
            <person name="Gonzalez J."/>
            <person name="Henrissat B."/>
            <person name="Kuo A."/>
            <person name="Liang C."/>
            <person name="Lipzen A."/>
            <person name="Lutzoni F."/>
            <person name="Magnuson J."/>
            <person name="Mondo S."/>
            <person name="Nolan M."/>
            <person name="Ohm R."/>
            <person name="Pangilinan J."/>
            <person name="Park H.-J."/>
            <person name="Ramirez L."/>
            <person name="Alfaro M."/>
            <person name="Sun H."/>
            <person name="Tritt A."/>
            <person name="Yoshinaga Y."/>
            <person name="Zwiers L.-H."/>
            <person name="Turgeon B."/>
            <person name="Goodwin S."/>
            <person name="Spatafora J."/>
            <person name="Crous P."/>
            <person name="Grigoriev I."/>
        </authorList>
    </citation>
    <scope>NUCLEOTIDE SEQUENCE</scope>
    <source>
        <strain evidence="2">CBS 161.51</strain>
    </source>
</reference>
<evidence type="ECO:0000313" key="3">
    <source>
        <dbReference type="Proteomes" id="UP000800038"/>
    </source>
</evidence>
<dbReference type="EMBL" id="ML976103">
    <property type="protein sequence ID" value="KAF1938512.1"/>
    <property type="molecule type" value="Genomic_DNA"/>
</dbReference>
<keyword evidence="1" id="KW-0732">Signal</keyword>
<dbReference type="Proteomes" id="UP000800038">
    <property type="component" value="Unassembled WGS sequence"/>
</dbReference>